<protein>
    <submittedName>
        <fullName evidence="2">Uncharacterized protein</fullName>
    </submittedName>
</protein>
<feature type="compositionally biased region" description="Low complexity" evidence="1">
    <location>
        <begin position="228"/>
        <end position="246"/>
    </location>
</feature>
<dbReference type="Proteomes" id="UP000703269">
    <property type="component" value="Unassembled WGS sequence"/>
</dbReference>
<feature type="region of interest" description="Disordered" evidence="1">
    <location>
        <begin position="1"/>
        <end position="75"/>
    </location>
</feature>
<gene>
    <name evidence="2" type="ORF">PsYK624_049630</name>
</gene>
<proteinExistence type="predicted"/>
<dbReference type="EMBL" id="BPQB01000010">
    <property type="protein sequence ID" value="GJE88876.1"/>
    <property type="molecule type" value="Genomic_DNA"/>
</dbReference>
<dbReference type="AlphaFoldDB" id="A0A9P3G612"/>
<evidence type="ECO:0000313" key="3">
    <source>
        <dbReference type="Proteomes" id="UP000703269"/>
    </source>
</evidence>
<sequence length="246" mass="26574">MRDAAQGAVTRRAHAPPTKSAPCPPDRSSLFASADPAQLGPSAFRPLLCAPRTTRRPARRPVPGPSADDGPRPPRCVLSARAVHPRFTPWRVRPADAPAACSRSPNRARGHLRDRAARWIAGARRFSSALRPWCAIDYRRPSHAPQPLHPLERSNLFVRERNLRTADAPLTQQSEPPYVRRAHTGALAALGRAPRPHACDLRRRTATQHVSGARARESLGIAGREADPGASAADARAVATPAGRAL</sequence>
<evidence type="ECO:0000313" key="2">
    <source>
        <dbReference type="EMBL" id="GJE88876.1"/>
    </source>
</evidence>
<feature type="region of interest" description="Disordered" evidence="1">
    <location>
        <begin position="221"/>
        <end position="246"/>
    </location>
</feature>
<keyword evidence="3" id="KW-1185">Reference proteome</keyword>
<name>A0A9P3G612_9APHY</name>
<comment type="caution">
    <text evidence="2">The sequence shown here is derived from an EMBL/GenBank/DDBJ whole genome shotgun (WGS) entry which is preliminary data.</text>
</comment>
<organism evidence="2 3">
    <name type="scientific">Phanerochaete sordida</name>
    <dbReference type="NCBI Taxonomy" id="48140"/>
    <lineage>
        <taxon>Eukaryota</taxon>
        <taxon>Fungi</taxon>
        <taxon>Dikarya</taxon>
        <taxon>Basidiomycota</taxon>
        <taxon>Agaricomycotina</taxon>
        <taxon>Agaricomycetes</taxon>
        <taxon>Polyporales</taxon>
        <taxon>Phanerochaetaceae</taxon>
        <taxon>Phanerochaete</taxon>
    </lineage>
</organism>
<evidence type="ECO:0000256" key="1">
    <source>
        <dbReference type="SAM" id="MobiDB-lite"/>
    </source>
</evidence>
<reference evidence="2 3" key="1">
    <citation type="submission" date="2021-08" db="EMBL/GenBank/DDBJ databases">
        <title>Draft Genome Sequence of Phanerochaete sordida strain YK-624.</title>
        <authorList>
            <person name="Mori T."/>
            <person name="Dohra H."/>
            <person name="Suzuki T."/>
            <person name="Kawagishi H."/>
            <person name="Hirai H."/>
        </authorList>
    </citation>
    <scope>NUCLEOTIDE SEQUENCE [LARGE SCALE GENOMIC DNA]</scope>
    <source>
        <strain evidence="2 3">YK-624</strain>
    </source>
</reference>
<accession>A0A9P3G612</accession>